<feature type="repeat" description="Cell wall-binding" evidence="14">
    <location>
        <begin position="1459"/>
        <end position="1478"/>
    </location>
</feature>
<feature type="compositionally biased region" description="Basic and acidic residues" evidence="15">
    <location>
        <begin position="204"/>
        <end position="221"/>
    </location>
</feature>
<dbReference type="Gene3D" id="2.10.270.10">
    <property type="entry name" value="Cholin Binding"/>
    <property type="match status" value="4"/>
</dbReference>
<organism evidence="18 19">
    <name type="scientific">Latilactobacillus curvatus</name>
    <name type="common">Lactobacillus curvatus</name>
    <dbReference type="NCBI Taxonomy" id="28038"/>
    <lineage>
        <taxon>Bacteria</taxon>
        <taxon>Bacillati</taxon>
        <taxon>Bacillota</taxon>
        <taxon>Bacilli</taxon>
        <taxon>Lactobacillales</taxon>
        <taxon>Lactobacillaceae</taxon>
        <taxon>Latilactobacillus</taxon>
    </lineage>
</organism>
<feature type="region of interest" description="Disordered" evidence="15">
    <location>
        <begin position="50"/>
        <end position="97"/>
    </location>
</feature>
<dbReference type="Pfam" id="PF02324">
    <property type="entry name" value="Glyco_hydro_70"/>
    <property type="match status" value="1"/>
</dbReference>
<dbReference type="SUPFAM" id="SSF69360">
    <property type="entry name" value="Cell wall binding repeat"/>
    <property type="match status" value="2"/>
</dbReference>
<accession>A0A385AGU3</accession>
<feature type="repeat" description="Cell wall-binding" evidence="14">
    <location>
        <begin position="1308"/>
        <end position="1328"/>
    </location>
</feature>
<dbReference type="Pfam" id="PF01473">
    <property type="entry name" value="Choline_bind_1"/>
    <property type="match status" value="4"/>
</dbReference>
<dbReference type="InterPro" id="IPR017853">
    <property type="entry name" value="GH"/>
</dbReference>
<comment type="function">
    <text evidence="2">Production of extracellular glucans, that are thought to play a key role in the development of the dental plaque because of their ability to adhere to smooth surfaces and mediate the aggregation of bacterial cells and food debris.</text>
</comment>
<evidence type="ECO:0000256" key="6">
    <source>
        <dbReference type="ARBA" id="ARBA00022525"/>
    </source>
</evidence>
<feature type="region of interest" description="Disordered" evidence="15">
    <location>
        <begin position="434"/>
        <end position="453"/>
    </location>
</feature>
<evidence type="ECO:0000256" key="5">
    <source>
        <dbReference type="ARBA" id="ARBA00022512"/>
    </source>
</evidence>
<dbReference type="SUPFAM" id="SSF51445">
    <property type="entry name" value="(Trans)glycosidases"/>
    <property type="match status" value="2"/>
</dbReference>
<dbReference type="InterPro" id="IPR022263">
    <property type="entry name" value="KxYKxGKxW"/>
</dbReference>
<dbReference type="Proteomes" id="UP000257607">
    <property type="component" value="Plasmid p-1.1928_3"/>
</dbReference>
<evidence type="ECO:0000256" key="1">
    <source>
        <dbReference type="ARBA" id="ARBA00001152"/>
    </source>
</evidence>
<evidence type="ECO:0000256" key="3">
    <source>
        <dbReference type="ARBA" id="ARBA00009247"/>
    </source>
</evidence>
<dbReference type="GO" id="GO:0047849">
    <property type="term" value="F:dextransucrase activity"/>
    <property type="evidence" value="ECO:0007669"/>
    <property type="project" value="UniProtKB-EC"/>
</dbReference>
<keyword evidence="9" id="KW-0732">Signal</keyword>
<dbReference type="EMBL" id="CP031006">
    <property type="protein sequence ID" value="AXN36915.1"/>
    <property type="molecule type" value="Genomic_DNA"/>
</dbReference>
<sequence length="1852" mass="197970">MLRNNYFGETKTHYKLYKCGKNWAVMGISLFPLGLGMLVTSQPVSADVTATSTSSSAVRTDAISESSSSAAKAETTSASSSSAVKAETTSASSSSAAKAETAAITTAGVANADSQTSAEVTADSTSTSQVVTNNSNNQNNTAQPAGQEAAPVSEDTSSDDSERTTPTVANNDKPAIDSVDTSQPATAAPKADTDVSTLQVDATTKTDSDIKEDTPTDKTTDTKTVQLTTVEGTSKQVVTTPKEESSTDKSSSVVSKQTDKTSLPTVATATATTVSKIPSVTGDYQFDEKTKTYTFTGKDGHPVTGLVYANNILQYFDETGHQVKGQYVTIAGHVYYFDPASGAAQTGVNQIDGKMVGFKSDGSQITSGFSNDNAGNSYYFDESGTMVTGRQTIAGKTYYFDKDGHLRKGYSTIIDNQLYYFDLKTGESVSTTTSNFKSGLTSQTDDTTPHNSAVNMSKDSFTTVDGFLTAESWYVPKDIQTSATDWRASTPEDFRPIMMTWWPTKQIQAAYLNHMVSEGLLSSDKKFSATDDQTLLNQAAHAVQLQIELKIQQTKSVEWLRTTMHNFIKSQPGYNVTSETPSNDHLQGGALSYINSVLTPDANSNFRLMNRNPTQQDGTRHYNTDTSEGGYELLLANDVDNSNPVVQAEQLNWLYFLTHFGEIVKNDPSANFDSVRVDAVDNVDADLLNITAAYFRDVYGVDKNDLTANQHLSILEDWGHNDPLYVKDHGSDQLTMDDYMHTQLIWSLTKNPDNRSAMRRFMEYYLVDRAKDNTSDQAIPNYSFVRAHDSEVQTVIGDIVAKLYPDVKNSLAPSMEQLAAAFKVYDADMNSVNKKYTQYNMPAAYAMLLTNKDTIPRVYYGDMYTDDGQYMATKSPYYDAISALLKARIKYVAGGQTMAVDKHDILTSVRFGDGIMNASDKGSTTARTQGIGVIVSNNDALALKGDTVTLHMGIAHANQAYRALLLTTTDGLMKYTSDNGAPIRYTDANGDLIFTSADIKGYQNVEVSGFLSVWVPVGASDTQDARATGSSAANKTGDTLHSNAALDSNVIYEGFSNFQEMPTTHDEFTNVKIAQNADLFKSWGVTSFQLAPQYRSSDDTSFLDSIIKNGYAFTDRYDLGFNTPTKYGDVDDLADAIRAMHSVGIQVMADFVPDQIYNLPGQEVVAVNRTNNFGTPNQDSDLQNQLYVTNSKGGGEYQAKYGGEFLDLLRLEHPDLFTTNQISTGVPIDGSTKIKEWSAKYFNGSDIQGKGADYVLKDGASQEYFKITSNANDESFLPKQFMNQDAMTGFTTDEKGTTYYSTSGYQAKQSFIQGDDGQYYYFDADGYMVTGSQTINGKQYYFLPNGVELREAFLQNASGNTVYYGKTGSAVKSKYVVDQSGVAYYFDVNGNMVADRMMILDGHTQYFFAGGSQAKDQFLIGSDGNLRYFDQGSGNMVTNRFAVNRNGDWFYFNGDGIALKGWQTIAGKTYFFDADGRQVKAAADKAAAEQAAADKAAAEQAAADKAAADKAAAEQAAADKAAADKAAAEQAAADKAAADKAAAEQAAAEQAAADKAAAEQAAADKAAAEQAAADKAAAEQAATDKAAADKAAAEQAAADKAAADKAAAEQAAAEQAAADKAAAEQAAADKAAAEQAAAEQAAADKAAAEQAAADKAAAEQAAADKAAAEQAATDKAAADKAAAEQAAADKAAAEQAAAEQAAADKAAAEQAAADKAAAEQAAADKAAAEQAAADKAAAKDKQTQAVAYAATKAKNNIDQATTADGINDAQATGITDIDNQHVPGTSVDNQKQAEKVTEDIKNDPDNKTLPEAIELPNTGVDKTESITITGVVMLILTTIFGLLFTSKKHKKD</sequence>
<feature type="compositionally biased region" description="Low complexity" evidence="15">
    <location>
        <begin position="124"/>
        <end position="141"/>
    </location>
</feature>
<evidence type="ECO:0000256" key="12">
    <source>
        <dbReference type="ARBA" id="ARBA00029911"/>
    </source>
</evidence>
<dbReference type="Pfam" id="PF19258">
    <property type="entry name" value="KxYKxGKxW_sig"/>
    <property type="match status" value="1"/>
</dbReference>
<feature type="repeat" description="Cell wall-binding" evidence="14">
    <location>
        <begin position="387"/>
        <end position="406"/>
    </location>
</feature>
<feature type="region of interest" description="Disordered" evidence="15">
    <location>
        <begin position="1591"/>
        <end position="1739"/>
    </location>
</feature>
<dbReference type="NCBIfam" id="TIGR04035">
    <property type="entry name" value="glucan_65_rpt"/>
    <property type="match status" value="4"/>
</dbReference>
<dbReference type="InterPro" id="IPR019931">
    <property type="entry name" value="LPXTG_anchor"/>
</dbReference>
<dbReference type="NCBIfam" id="TIGR01167">
    <property type="entry name" value="LPXTG_anchor"/>
    <property type="match status" value="1"/>
</dbReference>
<feature type="compositionally biased region" description="Low complexity" evidence="15">
    <location>
        <begin position="1683"/>
        <end position="1735"/>
    </location>
</feature>
<keyword evidence="5" id="KW-0134">Cell wall</keyword>
<evidence type="ECO:0000256" key="14">
    <source>
        <dbReference type="PROSITE-ProRule" id="PRU00591"/>
    </source>
</evidence>
<keyword evidence="10" id="KW-0677">Repeat</keyword>
<feature type="compositionally biased region" description="Polar residues" evidence="15">
    <location>
        <begin position="112"/>
        <end position="123"/>
    </location>
</feature>
<keyword evidence="16" id="KW-1133">Transmembrane helix</keyword>
<dbReference type="Pfam" id="PF19127">
    <property type="entry name" value="Choline_bind_3"/>
    <property type="match status" value="4"/>
</dbReference>
<comment type="similarity">
    <text evidence="3">Belongs to the glycosyl hydrolase 70 family.</text>
</comment>
<dbReference type="EC" id="2.4.1.5" evidence="4"/>
<geneLocation type="plasmid" evidence="18 19">
    <name>p-1.1928_3</name>
</geneLocation>
<proteinExistence type="inferred from homology"/>
<name>A0A385AGU3_LATCU</name>
<evidence type="ECO:0000259" key="17">
    <source>
        <dbReference type="PROSITE" id="PS50847"/>
    </source>
</evidence>
<feature type="compositionally biased region" description="Basic and acidic residues" evidence="15">
    <location>
        <begin position="1791"/>
        <end position="1808"/>
    </location>
</feature>
<evidence type="ECO:0000313" key="18">
    <source>
        <dbReference type="EMBL" id="AXN36915.1"/>
    </source>
</evidence>
<evidence type="ECO:0000256" key="15">
    <source>
        <dbReference type="SAM" id="MobiDB-lite"/>
    </source>
</evidence>
<keyword evidence="16" id="KW-0812">Transmembrane</keyword>
<feature type="compositionally biased region" description="Polar residues" evidence="15">
    <location>
        <begin position="194"/>
        <end position="203"/>
    </location>
</feature>
<comment type="catalytic activity">
    <reaction evidence="1">
        <text>[(1-&gt;6)-alpha-D-glucosyl](n) + sucrose = [(1-&gt;6)-alpha-D-glucosyl](n+1) + D-fructose</text>
        <dbReference type="Rhea" id="RHEA:18825"/>
        <dbReference type="Rhea" id="RHEA-COMP:11144"/>
        <dbReference type="Rhea" id="RHEA-COMP:11145"/>
        <dbReference type="ChEBI" id="CHEBI:17992"/>
        <dbReference type="ChEBI" id="CHEBI:18269"/>
        <dbReference type="ChEBI" id="CHEBI:37721"/>
        <dbReference type="EC" id="2.4.1.5"/>
    </reaction>
</comment>
<feature type="compositionally biased region" description="Low complexity" evidence="15">
    <location>
        <begin position="248"/>
        <end position="264"/>
    </location>
</feature>
<feature type="region of interest" description="Disordered" evidence="15">
    <location>
        <begin position="109"/>
        <end position="264"/>
    </location>
</feature>
<evidence type="ECO:0000313" key="19">
    <source>
        <dbReference type="Proteomes" id="UP000257607"/>
    </source>
</evidence>
<feature type="transmembrane region" description="Helical" evidence="16">
    <location>
        <begin position="1826"/>
        <end position="1845"/>
    </location>
</feature>
<evidence type="ECO:0000256" key="4">
    <source>
        <dbReference type="ARBA" id="ARBA00012592"/>
    </source>
</evidence>
<evidence type="ECO:0000256" key="9">
    <source>
        <dbReference type="ARBA" id="ARBA00022729"/>
    </source>
</evidence>
<dbReference type="PANTHER" id="PTHR13491:SF0">
    <property type="entry name" value="ZINC FINGER CCHC DOMAIN-CONTAINING PROTEIN 10"/>
    <property type="match status" value="1"/>
</dbReference>
<evidence type="ECO:0000256" key="13">
    <source>
        <dbReference type="ARBA" id="ARBA00032238"/>
    </source>
</evidence>
<evidence type="ECO:0000256" key="7">
    <source>
        <dbReference type="ARBA" id="ARBA00022676"/>
    </source>
</evidence>
<protein>
    <recommendedName>
        <fullName evidence="4">dextransucrase</fullName>
        <ecNumber evidence="4">2.4.1.5</ecNumber>
    </recommendedName>
    <alternativeName>
        <fullName evidence="12">Dextransucrase</fullName>
    </alternativeName>
    <alternativeName>
        <fullName evidence="13">Sucrose 6-glucosyltransferase</fullName>
    </alternativeName>
</protein>
<dbReference type="InterPro" id="IPR018337">
    <property type="entry name" value="Cell_wall/Cho-bd_repeat"/>
</dbReference>
<dbReference type="InterPro" id="IPR027636">
    <property type="entry name" value="Glucan-bd_rpt"/>
</dbReference>
<dbReference type="NCBIfam" id="TIGR03715">
    <property type="entry name" value="KxYKxGKxW"/>
    <property type="match status" value="1"/>
</dbReference>
<dbReference type="GO" id="GO:0009250">
    <property type="term" value="P:glucan biosynthetic process"/>
    <property type="evidence" value="ECO:0007669"/>
    <property type="project" value="InterPro"/>
</dbReference>
<keyword evidence="18" id="KW-0614">Plasmid</keyword>
<feature type="domain" description="Gram-positive cocci surface proteins LPxTG" evidence="17">
    <location>
        <begin position="1815"/>
        <end position="1852"/>
    </location>
</feature>
<keyword evidence="6" id="KW-0964">Secreted</keyword>
<dbReference type="InterPro" id="IPR003318">
    <property type="entry name" value="Glyco_hydro70cat"/>
</dbReference>
<feature type="region of interest" description="Disordered" evidence="15">
    <location>
        <begin position="1776"/>
        <end position="1812"/>
    </location>
</feature>
<feature type="compositionally biased region" description="Low complexity" evidence="15">
    <location>
        <begin position="1608"/>
        <end position="1675"/>
    </location>
</feature>
<keyword evidence="7 18" id="KW-0328">Glycosyltransferase</keyword>
<dbReference type="PROSITE" id="PS50847">
    <property type="entry name" value="GRAM_POS_ANCHORING"/>
    <property type="match status" value="1"/>
</dbReference>
<dbReference type="PROSITE" id="PS51170">
    <property type="entry name" value="CW"/>
    <property type="match status" value="3"/>
</dbReference>
<evidence type="ECO:0000256" key="16">
    <source>
        <dbReference type="SAM" id="Phobius"/>
    </source>
</evidence>
<reference evidence="18 19" key="1">
    <citation type="submission" date="2018-07" db="EMBL/GenBank/DDBJ databases">
        <title>Lactobacillus curvatus genome sequence.</title>
        <authorList>
            <person name="Prechtl R."/>
        </authorList>
    </citation>
    <scope>NUCLEOTIDE SEQUENCE [LARGE SCALE GENOMIC DNA]</scope>
    <source>
        <strain evidence="18 19">TMW 1.1928</strain>
        <plasmid evidence="18 19">p-1.1928_3</plasmid>
    </source>
</reference>
<dbReference type="Gene3D" id="3.20.20.470">
    <property type="entry name" value="Glucansucrase"/>
    <property type="match status" value="1"/>
</dbReference>
<evidence type="ECO:0000256" key="10">
    <source>
        <dbReference type="ARBA" id="ARBA00022737"/>
    </source>
</evidence>
<evidence type="ECO:0000256" key="2">
    <source>
        <dbReference type="ARBA" id="ARBA00003243"/>
    </source>
</evidence>
<evidence type="ECO:0000256" key="8">
    <source>
        <dbReference type="ARBA" id="ARBA00022679"/>
    </source>
</evidence>
<evidence type="ECO:0000256" key="11">
    <source>
        <dbReference type="ARBA" id="ARBA00023088"/>
    </source>
</evidence>
<dbReference type="PANTHER" id="PTHR13491">
    <property type="entry name" value="ZCCHC10 PROTEIN"/>
    <property type="match status" value="1"/>
</dbReference>
<gene>
    <name evidence="18" type="primary">dsr11928</name>
    <name evidence="18" type="ORF">DT351_11209</name>
</gene>
<keyword evidence="8 18" id="KW-0808">Transferase</keyword>
<keyword evidence="16" id="KW-0472">Membrane</keyword>
<dbReference type="Gene3D" id="2.30.30.420">
    <property type="entry name" value="glucansucrase"/>
    <property type="match status" value="1"/>
</dbReference>
<dbReference type="GO" id="GO:0046527">
    <property type="term" value="F:glucosyltransferase activity"/>
    <property type="evidence" value="ECO:0007669"/>
    <property type="project" value="InterPro"/>
</dbReference>
<dbReference type="InterPro" id="IPR039715">
    <property type="entry name" value="ZCCHC10"/>
</dbReference>
<keyword evidence="11" id="KW-0572">Peptidoglycan-anchor</keyword>